<name>A0A850NK29_9FLAO</name>
<comment type="caution">
    <text evidence="1">The sequence shown here is derived from an EMBL/GenBank/DDBJ whole genome shotgun (WGS) entry which is preliminary data.</text>
</comment>
<organism evidence="1 2">
    <name type="scientific">Flagellimonas chongwuensis</name>
    <dbReference type="NCBI Taxonomy" id="2697365"/>
    <lineage>
        <taxon>Bacteria</taxon>
        <taxon>Pseudomonadati</taxon>
        <taxon>Bacteroidota</taxon>
        <taxon>Flavobacteriia</taxon>
        <taxon>Flavobacteriales</taxon>
        <taxon>Flavobacteriaceae</taxon>
        <taxon>Flagellimonas</taxon>
    </lineage>
</organism>
<evidence type="ECO:0000313" key="1">
    <source>
        <dbReference type="EMBL" id="NVN18872.1"/>
    </source>
</evidence>
<dbReference type="AlphaFoldDB" id="A0A850NK29"/>
<keyword evidence="2" id="KW-1185">Reference proteome</keyword>
<reference evidence="1 2" key="1">
    <citation type="submission" date="2020-01" db="EMBL/GenBank/DDBJ databases">
        <title>Draft Genome Analysis of Muricauda sp. HICW Isolated from coastal seawater of PR China.</title>
        <authorList>
            <person name="Chen M.-X."/>
        </authorList>
    </citation>
    <scope>NUCLEOTIDE SEQUENCE [LARGE SCALE GENOMIC DNA]</scope>
    <source>
        <strain evidence="1 2">HICW</strain>
    </source>
</reference>
<proteinExistence type="predicted"/>
<gene>
    <name evidence="1" type="ORF">GUA46_11010</name>
</gene>
<dbReference type="SUPFAM" id="SSF53448">
    <property type="entry name" value="Nucleotide-diphospho-sugar transferases"/>
    <property type="match status" value="1"/>
</dbReference>
<dbReference type="Proteomes" id="UP000558089">
    <property type="component" value="Unassembled WGS sequence"/>
</dbReference>
<dbReference type="RefSeq" id="WP_176620534.1">
    <property type="nucleotide sequence ID" value="NZ_WYET01000004.1"/>
</dbReference>
<protein>
    <submittedName>
        <fullName evidence="1">Zinc-binding alcohol dehydrogenase</fullName>
    </submittedName>
</protein>
<dbReference type="Gene3D" id="3.90.550.10">
    <property type="entry name" value="Spore Coat Polysaccharide Biosynthesis Protein SpsA, Chain A"/>
    <property type="match status" value="1"/>
</dbReference>
<dbReference type="EMBL" id="WYET01000004">
    <property type="protein sequence ID" value="NVN18872.1"/>
    <property type="molecule type" value="Genomic_DNA"/>
</dbReference>
<evidence type="ECO:0000313" key="2">
    <source>
        <dbReference type="Proteomes" id="UP000558089"/>
    </source>
</evidence>
<sequence>MKVKEIPVSLFYQANLTWQSKERLIAQKKNIPVIVSLASIPSRLNIVHLTIRSLLNQDVLPQKILLWLHEDLKDKVPKKLIDLVGDIFSIEFTDYYSSHRKLVEPLKMYPNKIIVTCDDDMMYRKNWLSNLYEAYQKNPDKIIANQTRCITYNESGELLPYKQWNSDLAECKNKKLILPIGAGGTLYPPDTMDQQVFERDLFLKLAPNADDLWFKIMGILKGTQSIQAYNSGKEPIPIWGSQKVSLKKGNIGMDKNRVQWQALTDHFQLKF</sequence>
<dbReference type="InterPro" id="IPR029044">
    <property type="entry name" value="Nucleotide-diphossugar_trans"/>
</dbReference>
<accession>A0A850NK29</accession>